<name>A0ABT9WQ83_9BACI</name>
<evidence type="ECO:0000313" key="1">
    <source>
        <dbReference type="EMBL" id="MDQ0175394.1"/>
    </source>
</evidence>
<dbReference type="EMBL" id="JAUSTT010000006">
    <property type="protein sequence ID" value="MDQ0175394.1"/>
    <property type="molecule type" value="Genomic_DNA"/>
</dbReference>
<organism evidence="1 2">
    <name type="scientific">Bacillus chungangensis</name>
    <dbReference type="NCBI Taxonomy" id="587633"/>
    <lineage>
        <taxon>Bacteria</taxon>
        <taxon>Bacillati</taxon>
        <taxon>Bacillota</taxon>
        <taxon>Bacilli</taxon>
        <taxon>Bacillales</taxon>
        <taxon>Bacillaceae</taxon>
        <taxon>Bacillus</taxon>
    </lineage>
</organism>
<dbReference type="InterPro" id="IPR018680">
    <property type="entry name" value="DUF2164"/>
</dbReference>
<sequence>MVHLKLPKENKKELIGRIQTYFYEERSEEIGELAAGFLLDFMMKEIGPVIYNQAINDARKLIEEKMLSIEEDLHVMEKPTMFLRR</sequence>
<dbReference type="Pfam" id="PF09932">
    <property type="entry name" value="DUF2164"/>
    <property type="match status" value="1"/>
</dbReference>
<reference evidence="1 2" key="1">
    <citation type="submission" date="2023-07" db="EMBL/GenBank/DDBJ databases">
        <title>Genomic Encyclopedia of Type Strains, Phase IV (KMG-IV): sequencing the most valuable type-strain genomes for metagenomic binning, comparative biology and taxonomic classification.</title>
        <authorList>
            <person name="Goeker M."/>
        </authorList>
    </citation>
    <scope>NUCLEOTIDE SEQUENCE [LARGE SCALE GENOMIC DNA]</scope>
    <source>
        <strain evidence="1 2">DSM 23837</strain>
    </source>
</reference>
<evidence type="ECO:0000313" key="2">
    <source>
        <dbReference type="Proteomes" id="UP001223586"/>
    </source>
</evidence>
<protein>
    <submittedName>
        <fullName evidence="1">Uncharacterized protein (DUF2164 family)</fullName>
    </submittedName>
</protein>
<proteinExistence type="predicted"/>
<gene>
    <name evidence="1" type="ORF">J2S08_001228</name>
</gene>
<keyword evidence="2" id="KW-1185">Reference proteome</keyword>
<dbReference type="Proteomes" id="UP001223586">
    <property type="component" value="Unassembled WGS sequence"/>
</dbReference>
<accession>A0ABT9WQ83</accession>
<comment type="caution">
    <text evidence="1">The sequence shown here is derived from an EMBL/GenBank/DDBJ whole genome shotgun (WGS) entry which is preliminary data.</text>
</comment>
<dbReference type="RefSeq" id="WP_307227685.1">
    <property type="nucleotide sequence ID" value="NZ_JAUSTT010000006.1"/>
</dbReference>